<dbReference type="AlphaFoldDB" id="A0A6A5TXM3"/>
<reference evidence="1" key="1">
    <citation type="journal article" date="2020" name="Stud. Mycol.">
        <title>101 Dothideomycetes genomes: a test case for predicting lifestyles and emergence of pathogens.</title>
        <authorList>
            <person name="Haridas S."/>
            <person name="Albert R."/>
            <person name="Binder M."/>
            <person name="Bloem J."/>
            <person name="Labutti K."/>
            <person name="Salamov A."/>
            <person name="Andreopoulos B."/>
            <person name="Baker S."/>
            <person name="Barry K."/>
            <person name="Bills G."/>
            <person name="Bluhm B."/>
            <person name="Cannon C."/>
            <person name="Castanera R."/>
            <person name="Culley D."/>
            <person name="Daum C."/>
            <person name="Ezra D."/>
            <person name="Gonzalez J."/>
            <person name="Henrissat B."/>
            <person name="Kuo A."/>
            <person name="Liang C."/>
            <person name="Lipzen A."/>
            <person name="Lutzoni F."/>
            <person name="Magnuson J."/>
            <person name="Mondo S."/>
            <person name="Nolan M."/>
            <person name="Ohm R."/>
            <person name="Pangilinan J."/>
            <person name="Park H.-J."/>
            <person name="Ramirez L."/>
            <person name="Alfaro M."/>
            <person name="Sun H."/>
            <person name="Tritt A."/>
            <person name="Yoshinaga Y."/>
            <person name="Zwiers L.-H."/>
            <person name="Turgeon B."/>
            <person name="Goodwin S."/>
            <person name="Spatafora J."/>
            <person name="Crous P."/>
            <person name="Grigoriev I."/>
        </authorList>
    </citation>
    <scope>NUCLEOTIDE SEQUENCE</scope>
    <source>
        <strain evidence="1">CBS 675.92</strain>
    </source>
</reference>
<feature type="non-terminal residue" evidence="1">
    <location>
        <position position="1"/>
    </location>
</feature>
<proteinExistence type="predicted"/>
<dbReference type="EMBL" id="ML976989">
    <property type="protein sequence ID" value="KAF1957613.1"/>
    <property type="molecule type" value="Genomic_DNA"/>
</dbReference>
<evidence type="ECO:0000313" key="1">
    <source>
        <dbReference type="EMBL" id="KAF1957613.1"/>
    </source>
</evidence>
<protein>
    <submittedName>
        <fullName evidence="1">Uncharacterized protein</fullName>
    </submittedName>
</protein>
<gene>
    <name evidence="1" type="ORF">CC80DRAFT_410999</name>
</gene>
<organism evidence="1 2">
    <name type="scientific">Byssothecium circinans</name>
    <dbReference type="NCBI Taxonomy" id="147558"/>
    <lineage>
        <taxon>Eukaryota</taxon>
        <taxon>Fungi</taxon>
        <taxon>Dikarya</taxon>
        <taxon>Ascomycota</taxon>
        <taxon>Pezizomycotina</taxon>
        <taxon>Dothideomycetes</taxon>
        <taxon>Pleosporomycetidae</taxon>
        <taxon>Pleosporales</taxon>
        <taxon>Massarineae</taxon>
        <taxon>Massarinaceae</taxon>
        <taxon>Byssothecium</taxon>
    </lineage>
</organism>
<keyword evidence="2" id="KW-1185">Reference proteome</keyword>
<dbReference type="OrthoDB" id="3793536at2759"/>
<evidence type="ECO:0000313" key="2">
    <source>
        <dbReference type="Proteomes" id="UP000800035"/>
    </source>
</evidence>
<name>A0A6A5TXM3_9PLEO</name>
<dbReference type="Proteomes" id="UP000800035">
    <property type="component" value="Unassembled WGS sequence"/>
</dbReference>
<sequence length="271" mass="29824">GANFRTENDPQDPWQREIVIERSHSKLIYVSCRCMEIVHGFCGDGEEPATLVVFQFRVEPDGLGRRIKRVEAKVIFSSRNDQDPGPSVEKAYPDGSISVLPTTQREVRTAGVSSKIGGNVLGVEVGGELNSSKSVEKDVTNMVTVRGRVGLGKGRRSRKPNCVTWALSENTSQKGGVPVSVQGAILLKRQDHSEFQAHVELNATADTWTQARASLKSNPKDDPVLFNPAKEPTNKLRTYDENTIKNLDTLCIDTLADITAYTVWKDAIKST</sequence>
<accession>A0A6A5TXM3</accession>